<feature type="region of interest" description="Disordered" evidence="1">
    <location>
        <begin position="22"/>
        <end position="59"/>
    </location>
</feature>
<dbReference type="AlphaFoldDB" id="F4QQD4"/>
<organism evidence="2 3">
    <name type="scientific">Asticcacaulis biprosthecium C19</name>
    <dbReference type="NCBI Taxonomy" id="715226"/>
    <lineage>
        <taxon>Bacteria</taxon>
        <taxon>Pseudomonadati</taxon>
        <taxon>Pseudomonadota</taxon>
        <taxon>Alphaproteobacteria</taxon>
        <taxon>Caulobacterales</taxon>
        <taxon>Caulobacteraceae</taxon>
        <taxon>Asticcacaulis</taxon>
    </lineage>
</organism>
<proteinExistence type="predicted"/>
<feature type="compositionally biased region" description="Pro residues" evidence="1">
    <location>
        <begin position="47"/>
        <end position="59"/>
    </location>
</feature>
<accession>F4QQD4</accession>
<dbReference type="Proteomes" id="UP000006512">
    <property type="component" value="Unassembled WGS sequence"/>
</dbReference>
<evidence type="ECO:0000256" key="1">
    <source>
        <dbReference type="SAM" id="MobiDB-lite"/>
    </source>
</evidence>
<sequence length="59" mass="6448">MTKFTDLGLGAEVLKAIAETGYDTPRPSKNRRFLSPSPGWTSWALPRPAPVKPPPSPCR</sequence>
<protein>
    <submittedName>
        <fullName evidence="2">Uncharacterized protein</fullName>
    </submittedName>
</protein>
<evidence type="ECO:0000313" key="3">
    <source>
        <dbReference type="Proteomes" id="UP000006512"/>
    </source>
</evidence>
<keyword evidence="3" id="KW-1185">Reference proteome</keyword>
<evidence type="ECO:0000313" key="2">
    <source>
        <dbReference type="EMBL" id="EGF90421.1"/>
    </source>
</evidence>
<reference evidence="3" key="1">
    <citation type="submission" date="2011-03" db="EMBL/GenBank/DDBJ databases">
        <title>Draft genome sequence of Brevundimonas diminuta.</title>
        <authorList>
            <person name="Brown P.J.B."/>
            <person name="Buechlein A."/>
            <person name="Hemmerich C."/>
            <person name="Brun Y.V."/>
        </authorList>
    </citation>
    <scope>NUCLEOTIDE SEQUENCE [LARGE SCALE GENOMIC DNA]</scope>
    <source>
        <strain evidence="3">C19</strain>
    </source>
</reference>
<dbReference type="EMBL" id="GL883079">
    <property type="protein sequence ID" value="EGF90421.1"/>
    <property type="molecule type" value="Genomic_DNA"/>
</dbReference>
<dbReference type="HOGENOM" id="CLU_2950214_0_0_5"/>
<gene>
    <name evidence="2" type="ORF">ABI_34420</name>
</gene>
<name>F4QQD4_9CAUL</name>